<evidence type="ECO:0000256" key="3">
    <source>
        <dbReference type="ARBA" id="ARBA00023082"/>
    </source>
</evidence>
<dbReference type="GO" id="GO:0003677">
    <property type="term" value="F:DNA binding"/>
    <property type="evidence" value="ECO:0007669"/>
    <property type="project" value="InterPro"/>
</dbReference>
<gene>
    <name evidence="6" type="ORF">DI53_1513</name>
</gene>
<dbReference type="EMBL" id="JJMU01000024">
    <property type="protein sequence ID" value="KGE14484.1"/>
    <property type="molecule type" value="Genomic_DNA"/>
</dbReference>
<evidence type="ECO:0000256" key="2">
    <source>
        <dbReference type="ARBA" id="ARBA00023015"/>
    </source>
</evidence>
<keyword evidence="2" id="KW-0805">Transcription regulation</keyword>
<keyword evidence="4" id="KW-0804">Transcription</keyword>
<dbReference type="InterPro" id="IPR013325">
    <property type="entry name" value="RNA_pol_sigma_r2"/>
</dbReference>
<dbReference type="InterPro" id="IPR013324">
    <property type="entry name" value="RNA_pol_sigma_r3/r4-like"/>
</dbReference>
<dbReference type="InterPro" id="IPR014284">
    <property type="entry name" value="RNA_pol_sigma-70_dom"/>
</dbReference>
<comment type="similarity">
    <text evidence="1">Belongs to the sigma-70 factor family. ECF subfamily.</text>
</comment>
<dbReference type="AlphaFoldDB" id="A0A0B8T7K4"/>
<dbReference type="GO" id="GO:0006352">
    <property type="term" value="P:DNA-templated transcription initiation"/>
    <property type="evidence" value="ECO:0007669"/>
    <property type="project" value="InterPro"/>
</dbReference>
<reference evidence="7" key="1">
    <citation type="submission" date="2014-04" db="EMBL/GenBank/DDBJ databases">
        <title>Whole-Genome optical mapping and complete genome sequence of Sphingobacterium deserti sp. nov., a new spaces isolated from desert in the west of China.</title>
        <authorList>
            <person name="Teng C."/>
            <person name="Zhou Z."/>
            <person name="Li X."/>
            <person name="Chen M."/>
            <person name="Lin M."/>
            <person name="Wang L."/>
            <person name="Su S."/>
            <person name="Zhang C."/>
            <person name="Zhang W."/>
        </authorList>
    </citation>
    <scope>NUCLEOTIDE SEQUENCE [LARGE SCALE GENOMIC DNA]</scope>
    <source>
        <strain evidence="7">ACCC05744</strain>
    </source>
</reference>
<dbReference type="PATRIC" id="fig|1229276.3.peg.1565"/>
<evidence type="ECO:0000256" key="1">
    <source>
        <dbReference type="ARBA" id="ARBA00010641"/>
    </source>
</evidence>
<dbReference type="InterPro" id="IPR013249">
    <property type="entry name" value="RNA_pol_sigma70_r4_t2"/>
</dbReference>
<keyword evidence="3" id="KW-0731">Sigma factor</keyword>
<dbReference type="Proteomes" id="UP000031802">
    <property type="component" value="Unassembled WGS sequence"/>
</dbReference>
<evidence type="ECO:0000259" key="5">
    <source>
        <dbReference type="Pfam" id="PF08281"/>
    </source>
</evidence>
<dbReference type="STRING" id="1229276.DI53_1513"/>
<dbReference type="SUPFAM" id="SSF88946">
    <property type="entry name" value="Sigma2 domain of RNA polymerase sigma factors"/>
    <property type="match status" value="1"/>
</dbReference>
<evidence type="ECO:0000313" key="6">
    <source>
        <dbReference type="EMBL" id="KGE14484.1"/>
    </source>
</evidence>
<dbReference type="eggNOG" id="COG1595">
    <property type="taxonomic scope" value="Bacteria"/>
</dbReference>
<accession>A0A0B8T7K4</accession>
<dbReference type="CDD" id="cd06171">
    <property type="entry name" value="Sigma70_r4"/>
    <property type="match status" value="1"/>
</dbReference>
<dbReference type="SUPFAM" id="SSF88659">
    <property type="entry name" value="Sigma3 and sigma4 domains of RNA polymerase sigma factors"/>
    <property type="match status" value="1"/>
</dbReference>
<dbReference type="InterPro" id="IPR036388">
    <property type="entry name" value="WH-like_DNA-bd_sf"/>
</dbReference>
<dbReference type="Gene3D" id="1.10.10.10">
    <property type="entry name" value="Winged helix-like DNA-binding domain superfamily/Winged helix DNA-binding domain"/>
    <property type="match status" value="1"/>
</dbReference>
<dbReference type="GO" id="GO:0016987">
    <property type="term" value="F:sigma factor activity"/>
    <property type="evidence" value="ECO:0007669"/>
    <property type="project" value="UniProtKB-KW"/>
</dbReference>
<name>A0A0B8T7K4_9SPHI</name>
<evidence type="ECO:0000313" key="7">
    <source>
        <dbReference type="Proteomes" id="UP000031802"/>
    </source>
</evidence>
<protein>
    <submittedName>
        <fullName evidence="6">RNA polymerase, sigma-24 subunit, ECF subfamily</fullName>
    </submittedName>
</protein>
<dbReference type="InterPro" id="IPR039425">
    <property type="entry name" value="RNA_pol_sigma-70-like"/>
</dbReference>
<organism evidence="6 7">
    <name type="scientific">Sphingobacterium deserti</name>
    <dbReference type="NCBI Taxonomy" id="1229276"/>
    <lineage>
        <taxon>Bacteria</taxon>
        <taxon>Pseudomonadati</taxon>
        <taxon>Bacteroidota</taxon>
        <taxon>Sphingobacteriia</taxon>
        <taxon>Sphingobacteriales</taxon>
        <taxon>Sphingobacteriaceae</taxon>
        <taxon>Sphingobacterium</taxon>
    </lineage>
</organism>
<dbReference type="PANTHER" id="PTHR43133">
    <property type="entry name" value="RNA POLYMERASE ECF-TYPE SIGMA FACTO"/>
    <property type="match status" value="1"/>
</dbReference>
<reference evidence="6 7" key="2">
    <citation type="journal article" date="2015" name="PLoS ONE">
        <title>Whole-Genome Optical Mapping and Finished Genome Sequence of Sphingobacterium deserti sp. nov., a New Species Isolated from the Western Desert of China.</title>
        <authorList>
            <person name="Teng C."/>
            <person name="Zhou Z."/>
            <person name="Molnar I."/>
            <person name="Li X."/>
            <person name="Tang R."/>
            <person name="Chen M."/>
            <person name="Wang L."/>
            <person name="Su S."/>
            <person name="Zhang W."/>
            <person name="Lin M."/>
        </authorList>
    </citation>
    <scope>NUCLEOTIDE SEQUENCE [LARGE SCALE GENOMIC DNA]</scope>
    <source>
        <strain evidence="7">ACCC05744</strain>
    </source>
</reference>
<dbReference type="PANTHER" id="PTHR43133:SF46">
    <property type="entry name" value="RNA POLYMERASE SIGMA-70 FACTOR ECF SUBFAMILY"/>
    <property type="match status" value="1"/>
</dbReference>
<proteinExistence type="inferred from homology"/>
<dbReference type="Pfam" id="PF08281">
    <property type="entry name" value="Sigma70_r4_2"/>
    <property type="match status" value="1"/>
</dbReference>
<comment type="caution">
    <text evidence="6">The sequence shown here is derived from an EMBL/GenBank/DDBJ whole genome shotgun (WGS) entry which is preliminary data.</text>
</comment>
<feature type="domain" description="RNA polymerase sigma factor 70 region 4 type 2" evidence="5">
    <location>
        <begin position="125"/>
        <end position="176"/>
    </location>
</feature>
<sequence length="201" mass="24032">MRLNNQKQKNMSWRGFIGGDTKAFEQIYQEHIDDLFAYGTKFHADRELVLDSIHDLFVNLFNNPNIAKDVQVKYYLFSSLRRRLLRASKGPLTVDFTQLPEDLLWTASHELDWIENEHQDLNFKMLKEKIDALPRRQREILFLKYYMDFDYEQIADLMHVSVESCRTLSYRALKQLKTTLSTPEFFAVLNFYFFLSETSMF</sequence>
<dbReference type="NCBIfam" id="TIGR02937">
    <property type="entry name" value="sigma70-ECF"/>
    <property type="match status" value="1"/>
</dbReference>
<dbReference type="Gene3D" id="1.10.1740.10">
    <property type="match status" value="1"/>
</dbReference>
<keyword evidence="7" id="KW-1185">Reference proteome</keyword>
<evidence type="ECO:0000256" key="4">
    <source>
        <dbReference type="ARBA" id="ARBA00023163"/>
    </source>
</evidence>